<protein>
    <submittedName>
        <fullName evidence="1">Uncharacterized protein</fullName>
    </submittedName>
</protein>
<evidence type="ECO:0000313" key="2">
    <source>
        <dbReference type="Proteomes" id="UP001058974"/>
    </source>
</evidence>
<sequence>MRQNSEDKGTYRYRGRRNSKSDVIEIKAQLIRASNVEALTITVYCRFCMVLVRRLTYEPCYKTVLKEFTTVEKVKGLLAATSTEQAQSSLLNTFSIVYPNNVEGILEEGMSVVTNCSGLIEVVDLQSKVKSAHALLLSLGCFDDVFEALPTLLHKVAYHCHVKFGADMPSNII</sequence>
<dbReference type="Proteomes" id="UP001058974">
    <property type="component" value="Chromosome 3"/>
</dbReference>
<name>A0A9D5B5E1_PEA</name>
<dbReference type="EMBL" id="JAMSHJ010000003">
    <property type="protein sequence ID" value="KAI5430925.1"/>
    <property type="molecule type" value="Genomic_DNA"/>
</dbReference>
<comment type="caution">
    <text evidence="1">The sequence shown here is derived from an EMBL/GenBank/DDBJ whole genome shotgun (WGS) entry which is preliminary data.</text>
</comment>
<dbReference type="GO" id="GO:0000796">
    <property type="term" value="C:condensin complex"/>
    <property type="evidence" value="ECO:0007669"/>
    <property type="project" value="TreeGrafter"/>
</dbReference>
<evidence type="ECO:0000313" key="1">
    <source>
        <dbReference type="EMBL" id="KAI5430925.1"/>
    </source>
</evidence>
<dbReference type="GO" id="GO:0005634">
    <property type="term" value="C:nucleus"/>
    <property type="evidence" value="ECO:0007669"/>
    <property type="project" value="TreeGrafter"/>
</dbReference>
<organism evidence="1 2">
    <name type="scientific">Pisum sativum</name>
    <name type="common">Garden pea</name>
    <name type="synonym">Lathyrus oleraceus</name>
    <dbReference type="NCBI Taxonomy" id="3888"/>
    <lineage>
        <taxon>Eukaryota</taxon>
        <taxon>Viridiplantae</taxon>
        <taxon>Streptophyta</taxon>
        <taxon>Embryophyta</taxon>
        <taxon>Tracheophyta</taxon>
        <taxon>Spermatophyta</taxon>
        <taxon>Magnoliopsida</taxon>
        <taxon>eudicotyledons</taxon>
        <taxon>Gunneridae</taxon>
        <taxon>Pentapetalae</taxon>
        <taxon>rosids</taxon>
        <taxon>fabids</taxon>
        <taxon>Fabales</taxon>
        <taxon>Fabaceae</taxon>
        <taxon>Papilionoideae</taxon>
        <taxon>50 kb inversion clade</taxon>
        <taxon>NPAAA clade</taxon>
        <taxon>Hologalegina</taxon>
        <taxon>IRL clade</taxon>
        <taxon>Fabeae</taxon>
        <taxon>Lathyrus</taxon>
    </lineage>
</organism>
<gene>
    <name evidence="1" type="ORF">KIW84_035171</name>
</gene>
<dbReference type="PANTHER" id="PTHR16199:SF4">
    <property type="entry name" value="CONDENSIN-2 COMPLEX SUBUNIT G2"/>
    <property type="match status" value="1"/>
</dbReference>
<keyword evidence="2" id="KW-1185">Reference proteome</keyword>
<proteinExistence type="predicted"/>
<dbReference type="PANTHER" id="PTHR16199">
    <property type="entry name" value="CONDENSIN-2 COMPLEX SUBUNIT G2"/>
    <property type="match status" value="1"/>
</dbReference>
<dbReference type="GO" id="GO:0000070">
    <property type="term" value="P:mitotic sister chromatid segregation"/>
    <property type="evidence" value="ECO:0007669"/>
    <property type="project" value="TreeGrafter"/>
</dbReference>
<reference evidence="1 2" key="1">
    <citation type="journal article" date="2022" name="Nat. Genet.">
        <title>Improved pea reference genome and pan-genome highlight genomic features and evolutionary characteristics.</title>
        <authorList>
            <person name="Yang T."/>
            <person name="Liu R."/>
            <person name="Luo Y."/>
            <person name="Hu S."/>
            <person name="Wang D."/>
            <person name="Wang C."/>
            <person name="Pandey M.K."/>
            <person name="Ge S."/>
            <person name="Xu Q."/>
            <person name="Li N."/>
            <person name="Li G."/>
            <person name="Huang Y."/>
            <person name="Saxena R.K."/>
            <person name="Ji Y."/>
            <person name="Li M."/>
            <person name="Yan X."/>
            <person name="He Y."/>
            <person name="Liu Y."/>
            <person name="Wang X."/>
            <person name="Xiang C."/>
            <person name="Varshney R.K."/>
            <person name="Ding H."/>
            <person name="Gao S."/>
            <person name="Zong X."/>
        </authorList>
    </citation>
    <scope>NUCLEOTIDE SEQUENCE [LARGE SCALE GENOMIC DNA]</scope>
    <source>
        <strain evidence="1 2">cv. Zhongwan 6</strain>
    </source>
</reference>
<dbReference type="AlphaFoldDB" id="A0A9D5B5E1"/>
<accession>A0A9D5B5E1</accession>
<dbReference type="Gramene" id="Psat03G0517100-T1">
    <property type="protein sequence ID" value="KAI5430925.1"/>
    <property type="gene ID" value="KIW84_035171"/>
</dbReference>